<feature type="region of interest" description="Disordered" evidence="1">
    <location>
        <begin position="1"/>
        <end position="37"/>
    </location>
</feature>
<feature type="compositionally biased region" description="Basic and acidic residues" evidence="1">
    <location>
        <begin position="1"/>
        <end position="13"/>
    </location>
</feature>
<evidence type="ECO:0000313" key="2">
    <source>
        <dbReference type="EMBL" id="JAU04983.1"/>
    </source>
</evidence>
<accession>A0A1J3CDZ0</accession>
<reference evidence="2" key="1">
    <citation type="submission" date="2016-07" db="EMBL/GenBank/DDBJ databases">
        <title>De novo transcriptome assembly of four accessions of the metal hyperaccumulator plant Noccaea caerulescens.</title>
        <authorList>
            <person name="Blande D."/>
            <person name="Halimaa P."/>
            <person name="Tervahauta A.I."/>
            <person name="Aarts M.G."/>
            <person name="Karenlampi S.O."/>
        </authorList>
    </citation>
    <scope>NUCLEOTIDE SEQUENCE</scope>
</reference>
<evidence type="ECO:0000256" key="1">
    <source>
        <dbReference type="SAM" id="MobiDB-lite"/>
    </source>
</evidence>
<dbReference type="AlphaFoldDB" id="A0A1J3CDZ0"/>
<gene>
    <name evidence="2" type="ORF">GA_TR6310_c1_g1_i1_g.20900</name>
</gene>
<sequence>MKDGGRSVEEEAHQFSPTQLASVGTSTSSPTPMVKAKPKLRTETLRFLKSPIPSSRGLTSFGGSIALFFLSSTVRVNSSLFKYTCELVVAEGKNLEEAAAWRTITFSFVTLPDFDNYCVIGTTLEPDQIIFQGWDNKVSLFFVNLTTGAGACSMAPVHGLEPPRIRLDKHKVMAFDHADSMAFLN</sequence>
<name>A0A1J3CDZ0_NOCCA</name>
<dbReference type="EMBL" id="GEVI01027337">
    <property type="protein sequence ID" value="JAU04983.1"/>
    <property type="molecule type" value="Transcribed_RNA"/>
</dbReference>
<protein>
    <submittedName>
        <fullName evidence="2">Uncharacterized protein</fullName>
    </submittedName>
</protein>
<proteinExistence type="predicted"/>
<feature type="compositionally biased region" description="Polar residues" evidence="1">
    <location>
        <begin position="15"/>
        <end position="31"/>
    </location>
</feature>
<organism evidence="2">
    <name type="scientific">Noccaea caerulescens</name>
    <name type="common">Alpine penny-cress</name>
    <name type="synonym">Thlaspi caerulescens</name>
    <dbReference type="NCBI Taxonomy" id="107243"/>
    <lineage>
        <taxon>Eukaryota</taxon>
        <taxon>Viridiplantae</taxon>
        <taxon>Streptophyta</taxon>
        <taxon>Embryophyta</taxon>
        <taxon>Tracheophyta</taxon>
        <taxon>Spermatophyta</taxon>
        <taxon>Magnoliopsida</taxon>
        <taxon>eudicotyledons</taxon>
        <taxon>Gunneridae</taxon>
        <taxon>Pentapetalae</taxon>
        <taxon>rosids</taxon>
        <taxon>malvids</taxon>
        <taxon>Brassicales</taxon>
        <taxon>Brassicaceae</taxon>
        <taxon>Coluteocarpeae</taxon>
        <taxon>Noccaea</taxon>
    </lineage>
</organism>